<dbReference type="eggNOG" id="KOG1130">
    <property type="taxonomic scope" value="Eukaryota"/>
</dbReference>
<dbReference type="EMBL" id="AACS02000008">
    <property type="protein sequence ID" value="EAU85739.2"/>
    <property type="molecule type" value="Genomic_DNA"/>
</dbReference>
<accession>A8NSA1</accession>
<evidence type="ECO:0000313" key="4">
    <source>
        <dbReference type="Proteomes" id="UP000001861"/>
    </source>
</evidence>
<dbReference type="STRING" id="240176.A8NSA1"/>
<dbReference type="InterPro" id="IPR007111">
    <property type="entry name" value="NACHT_NTPase"/>
</dbReference>
<dbReference type="CDD" id="cd21037">
    <property type="entry name" value="MLKL_NTD"/>
    <property type="match status" value="1"/>
</dbReference>
<dbReference type="Gene3D" id="1.20.930.20">
    <property type="entry name" value="Adaptor protein Cbl, N-terminal domain"/>
    <property type="match status" value="1"/>
</dbReference>
<dbReference type="GeneID" id="6012499"/>
<dbReference type="HOGENOM" id="CLU_010537_0_0_1"/>
<dbReference type="RefSeq" id="XP_001835963.2">
    <property type="nucleotide sequence ID" value="XM_001835911.2"/>
</dbReference>
<dbReference type="KEGG" id="cci:CC1G_04956"/>
<dbReference type="SUPFAM" id="SSF48452">
    <property type="entry name" value="TPR-like"/>
    <property type="match status" value="1"/>
</dbReference>
<dbReference type="InterPro" id="IPR059179">
    <property type="entry name" value="MLKL-like_MCAfunc"/>
</dbReference>
<name>A8NSA1_COPC7</name>
<dbReference type="OMA" id="HACAIAN"/>
<dbReference type="Gene3D" id="3.40.50.300">
    <property type="entry name" value="P-loop containing nucleotide triphosphate hydrolases"/>
    <property type="match status" value="1"/>
</dbReference>
<feature type="domain" description="NACHT" evidence="2">
    <location>
        <begin position="333"/>
        <end position="460"/>
    </location>
</feature>
<feature type="compositionally biased region" description="Basic and acidic residues" evidence="1">
    <location>
        <begin position="91"/>
        <end position="107"/>
    </location>
</feature>
<dbReference type="SUPFAM" id="SSF52540">
    <property type="entry name" value="P-loop containing nucleoside triphosphate hydrolases"/>
    <property type="match status" value="1"/>
</dbReference>
<dbReference type="Pfam" id="PF05729">
    <property type="entry name" value="NACHT"/>
    <property type="match status" value="1"/>
</dbReference>
<dbReference type="VEuPathDB" id="FungiDB:CC1G_04956"/>
<dbReference type="Gene3D" id="1.25.40.10">
    <property type="entry name" value="Tetratricopeptide repeat domain"/>
    <property type="match status" value="1"/>
</dbReference>
<evidence type="ECO:0000313" key="3">
    <source>
        <dbReference type="EMBL" id="EAU85739.2"/>
    </source>
</evidence>
<dbReference type="OrthoDB" id="3052556at2759"/>
<evidence type="ECO:0000256" key="1">
    <source>
        <dbReference type="SAM" id="MobiDB-lite"/>
    </source>
</evidence>
<feature type="region of interest" description="Disordered" evidence="1">
    <location>
        <begin position="91"/>
        <end position="111"/>
    </location>
</feature>
<comment type="caution">
    <text evidence="3">The sequence shown here is derived from an EMBL/GenBank/DDBJ whole genome shotgun (WGS) entry which is preliminary data.</text>
</comment>
<reference evidence="3 4" key="1">
    <citation type="journal article" date="2010" name="Proc. Natl. Acad. Sci. U.S.A.">
        <title>Insights into evolution of multicellular fungi from the assembled chromosomes of the mushroom Coprinopsis cinerea (Coprinus cinereus).</title>
        <authorList>
            <person name="Stajich J.E."/>
            <person name="Wilke S.K."/>
            <person name="Ahren D."/>
            <person name="Au C.H."/>
            <person name="Birren B.W."/>
            <person name="Borodovsky M."/>
            <person name="Burns C."/>
            <person name="Canback B."/>
            <person name="Casselton L.A."/>
            <person name="Cheng C.K."/>
            <person name="Deng J."/>
            <person name="Dietrich F.S."/>
            <person name="Fargo D.C."/>
            <person name="Farman M.L."/>
            <person name="Gathman A.C."/>
            <person name="Goldberg J."/>
            <person name="Guigo R."/>
            <person name="Hoegger P.J."/>
            <person name="Hooker J.B."/>
            <person name="Huggins A."/>
            <person name="James T.Y."/>
            <person name="Kamada T."/>
            <person name="Kilaru S."/>
            <person name="Kodira C."/>
            <person name="Kues U."/>
            <person name="Kupfer D."/>
            <person name="Kwan H.S."/>
            <person name="Lomsadze A."/>
            <person name="Li W."/>
            <person name="Lilly W.W."/>
            <person name="Ma L.J."/>
            <person name="Mackey A.J."/>
            <person name="Manning G."/>
            <person name="Martin F."/>
            <person name="Muraguchi H."/>
            <person name="Natvig D.O."/>
            <person name="Palmerini H."/>
            <person name="Ramesh M.A."/>
            <person name="Rehmeyer C.J."/>
            <person name="Roe B.A."/>
            <person name="Shenoy N."/>
            <person name="Stanke M."/>
            <person name="Ter-Hovhannisyan V."/>
            <person name="Tunlid A."/>
            <person name="Velagapudi R."/>
            <person name="Vision T.J."/>
            <person name="Zeng Q."/>
            <person name="Zolan M.E."/>
            <person name="Pukkila P.J."/>
        </authorList>
    </citation>
    <scope>NUCLEOTIDE SEQUENCE [LARGE SCALE GENOMIC DNA]</scope>
    <source>
        <strain evidence="4">Okayama-7 / 130 / ATCC MYA-4618 / FGSC 9003</strain>
    </source>
</reference>
<dbReference type="InterPro" id="IPR036537">
    <property type="entry name" value="Adaptor_Cbl_N_dom_sf"/>
</dbReference>
<organism evidence="3 4">
    <name type="scientific">Coprinopsis cinerea (strain Okayama-7 / 130 / ATCC MYA-4618 / FGSC 9003)</name>
    <name type="common">Inky cap fungus</name>
    <name type="synonym">Hormographiella aspergillata</name>
    <dbReference type="NCBI Taxonomy" id="240176"/>
    <lineage>
        <taxon>Eukaryota</taxon>
        <taxon>Fungi</taxon>
        <taxon>Dikarya</taxon>
        <taxon>Basidiomycota</taxon>
        <taxon>Agaricomycotina</taxon>
        <taxon>Agaricomycetes</taxon>
        <taxon>Agaricomycetidae</taxon>
        <taxon>Agaricales</taxon>
        <taxon>Agaricineae</taxon>
        <taxon>Psathyrellaceae</taxon>
        <taxon>Coprinopsis</taxon>
    </lineage>
</organism>
<dbReference type="PANTHER" id="PTHR47691:SF3">
    <property type="entry name" value="HTH-TYPE TRANSCRIPTIONAL REGULATOR RV0890C-RELATED"/>
    <property type="match status" value="1"/>
</dbReference>
<keyword evidence="4" id="KW-1185">Reference proteome</keyword>
<gene>
    <name evidence="3" type="ORF">CC1G_04956</name>
</gene>
<evidence type="ECO:0000259" key="2">
    <source>
        <dbReference type="Pfam" id="PF05729"/>
    </source>
</evidence>
<dbReference type="Proteomes" id="UP000001861">
    <property type="component" value="Unassembled WGS sequence"/>
</dbReference>
<dbReference type="InterPro" id="IPR027417">
    <property type="entry name" value="P-loop_NTPase"/>
</dbReference>
<dbReference type="AlphaFoldDB" id="A8NSA1"/>
<dbReference type="GO" id="GO:0007166">
    <property type="term" value="P:cell surface receptor signaling pathway"/>
    <property type="evidence" value="ECO:0007669"/>
    <property type="project" value="InterPro"/>
</dbReference>
<protein>
    <recommendedName>
        <fullName evidence="2">NACHT domain-containing protein</fullName>
    </recommendedName>
</protein>
<dbReference type="InParanoid" id="A8NSA1"/>
<proteinExistence type="predicted"/>
<sequence>MIHRENLQAATYTQLNDKSRFWNIRRNVTLPMALTNWATPIPHGERWDFETRYGALIEVPRYLKRTSGVSKDQVNTFHLLLYRRQGRDVDHKAKGRSLSERNEDDRGAVPSTGEYVIEASKQTIDILREASDFLPFPGAKQVLDVALLLMTTYDDVTALEEQVRSLNNRIGYLMVLMVHGISGKDEKDISVPVRQDIDSLGRDLQIIQQDLAKITAQNKLLLIFFKNANKSKVDDCVERLNDALQSFQMSRTIDTGNLLSQIQSKLGNIQKGVGNIEQKVDEIHAWMVQEKGPSSDTSTLVLEEMPVLPKIFGREEIIDRVAQRLVESRPRVGILGAGGMGKTMVAVSVLDHPQVQTIYQPSYRYWVPCVGATTLLTFLQILCKALHVASDCSSPLKDIIDTLKASPHRRLILLDNLETVMQLPDIVSEGGRLSAERILNQLANIPHVSLLVTARTNSLPSDVISWDIVALGGVGLDAARAIFTNIHPPSAGQSKLDDLLKALGYMPYAITLMAKQASKSGATPKQLLSSWKRSGAKSLTKDLRERMTRSIEFSVKSATVEDDPDARKLLSILARLPSGTTREHLENWWGKDVDNLLNGIAALNDTALIIQRQRRVTTSPILQVLPVVQSYLHEHPPYNAPSTLQSVLEACCLFVLHHKPVPGDKSFKEDLKELDVEKNNILSIFLSTTTERLRSLSMLDKQSWVLDAMLAFAWYQYWSKRSTELLVHLLANVANEGTTEDAPILRRVDEARHCLGRMNYQLGCFQDASTELEKACFTFRKLDTTEDRVRAGEATLSLVDVQMVRGRPGHEIQGLVEAAQQDVGEDVKGNALVFLRRGLYSRRNKDPEKGLEYAARAKTLLSQLDHKPAREISDCLLLISQCHGTLRSNPDWLNACLESLEFSRSIGLASWICADLHLLSGCYIWMGRYDEGIGTLKQALEMYDEVGDPQGIAAVLRMTGYAYAKMGDLVGARVFGIGGGRKDEEWDGAL</sequence>
<dbReference type="InterPro" id="IPR011990">
    <property type="entry name" value="TPR-like_helical_dom_sf"/>
</dbReference>
<dbReference type="PANTHER" id="PTHR47691">
    <property type="entry name" value="REGULATOR-RELATED"/>
    <property type="match status" value="1"/>
</dbReference>